<name>A0A8S9WNA7_APOLU</name>
<protein>
    <recommendedName>
        <fullName evidence="6">Transmembrane protein 198</fullName>
    </recommendedName>
</protein>
<dbReference type="InterPro" id="IPR025256">
    <property type="entry name" value="TM7S3/TM198-like_dom"/>
</dbReference>
<evidence type="ECO:0000256" key="5">
    <source>
        <dbReference type="ARBA" id="ARBA00023136"/>
    </source>
</evidence>
<keyword evidence="3 7" id="KW-0812">Transmembrane</keyword>
<evidence type="ECO:0000256" key="6">
    <source>
        <dbReference type="ARBA" id="ARBA00049737"/>
    </source>
</evidence>
<dbReference type="Proteomes" id="UP000466442">
    <property type="component" value="Linkage Group LG16"/>
</dbReference>
<keyword evidence="10" id="KW-1185">Reference proteome</keyword>
<dbReference type="EMBL" id="WIXP02000016">
    <property type="protein sequence ID" value="KAF6198177.1"/>
    <property type="molecule type" value="Genomic_DNA"/>
</dbReference>
<feature type="domain" description="TM7S3/TM198-like" evidence="8">
    <location>
        <begin position="52"/>
        <end position="222"/>
    </location>
</feature>
<dbReference type="InterPro" id="IPR040236">
    <property type="entry name" value="TMEM198"/>
</dbReference>
<evidence type="ECO:0000313" key="9">
    <source>
        <dbReference type="EMBL" id="KAF6198177.1"/>
    </source>
</evidence>
<organism evidence="9 10">
    <name type="scientific">Apolygus lucorum</name>
    <name type="common">Small green plant bug</name>
    <name type="synonym">Lygocoris lucorum</name>
    <dbReference type="NCBI Taxonomy" id="248454"/>
    <lineage>
        <taxon>Eukaryota</taxon>
        <taxon>Metazoa</taxon>
        <taxon>Ecdysozoa</taxon>
        <taxon>Arthropoda</taxon>
        <taxon>Hexapoda</taxon>
        <taxon>Insecta</taxon>
        <taxon>Pterygota</taxon>
        <taxon>Neoptera</taxon>
        <taxon>Paraneoptera</taxon>
        <taxon>Hemiptera</taxon>
        <taxon>Heteroptera</taxon>
        <taxon>Panheteroptera</taxon>
        <taxon>Cimicomorpha</taxon>
        <taxon>Miridae</taxon>
        <taxon>Mirini</taxon>
        <taxon>Apolygus</taxon>
    </lineage>
</organism>
<accession>A0A8S9WNA7</accession>
<keyword evidence="4 7" id="KW-1133">Transmembrane helix</keyword>
<dbReference type="PANTHER" id="PTHR31247:SF5">
    <property type="entry name" value="DUF4203 DOMAIN-CONTAINING PROTEIN"/>
    <property type="match status" value="1"/>
</dbReference>
<dbReference type="GO" id="GO:0005886">
    <property type="term" value="C:plasma membrane"/>
    <property type="evidence" value="ECO:0007669"/>
    <property type="project" value="TreeGrafter"/>
</dbReference>
<evidence type="ECO:0000259" key="8">
    <source>
        <dbReference type="Pfam" id="PF13886"/>
    </source>
</evidence>
<feature type="transmembrane region" description="Helical" evidence="7">
    <location>
        <begin position="203"/>
        <end position="220"/>
    </location>
</feature>
<feature type="transmembrane region" description="Helical" evidence="7">
    <location>
        <begin position="138"/>
        <end position="158"/>
    </location>
</feature>
<comment type="similarity">
    <text evidence="2">Belongs to the TMEM198 family.</text>
</comment>
<evidence type="ECO:0000256" key="3">
    <source>
        <dbReference type="ARBA" id="ARBA00022692"/>
    </source>
</evidence>
<gene>
    <name evidence="9" type="ORF">GE061_007924</name>
</gene>
<dbReference type="OrthoDB" id="115781at2759"/>
<evidence type="ECO:0000256" key="2">
    <source>
        <dbReference type="ARBA" id="ARBA00006244"/>
    </source>
</evidence>
<keyword evidence="5 7" id="KW-0472">Membrane</keyword>
<dbReference type="PANTHER" id="PTHR31247">
    <property type="entry name" value="TRANSMEMBRANE PROTEIN 198 FAMILY MEMBER"/>
    <property type="match status" value="1"/>
</dbReference>
<evidence type="ECO:0000256" key="7">
    <source>
        <dbReference type="SAM" id="Phobius"/>
    </source>
</evidence>
<comment type="caution">
    <text evidence="9">The sequence shown here is derived from an EMBL/GenBank/DDBJ whole genome shotgun (WGS) entry which is preliminary data.</text>
</comment>
<reference evidence="9" key="1">
    <citation type="journal article" date="2021" name="Mol. Ecol. Resour.">
        <title>Apolygus lucorum genome provides insights into omnivorousness and mesophyll feeding.</title>
        <authorList>
            <person name="Liu Y."/>
            <person name="Liu H."/>
            <person name="Wang H."/>
            <person name="Huang T."/>
            <person name="Liu B."/>
            <person name="Yang B."/>
            <person name="Yin L."/>
            <person name="Li B."/>
            <person name="Zhang Y."/>
            <person name="Zhang S."/>
            <person name="Jiang F."/>
            <person name="Zhang X."/>
            <person name="Ren Y."/>
            <person name="Wang B."/>
            <person name="Wang S."/>
            <person name="Lu Y."/>
            <person name="Wu K."/>
            <person name="Fan W."/>
            <person name="Wang G."/>
        </authorList>
    </citation>
    <scope>NUCLEOTIDE SEQUENCE</scope>
    <source>
        <strain evidence="9">12Hb</strain>
    </source>
</reference>
<feature type="transmembrane region" description="Helical" evidence="7">
    <location>
        <begin position="87"/>
        <end position="107"/>
    </location>
</feature>
<proteinExistence type="inferred from homology"/>
<sequence length="319" mass="35632">MESLPTGWKSSRQFAPERARCVFKDGKSVSSGGLIYFKPGEAHSIWTLKWWYRCFKAVMFLTGFIFASVLVYLICIQERVLPPYANVLIAVCAGLLFGLITMLVHYVGLFMTGLHTGLFLAAAGLVLAELFEQPVGVLPAVATLLGSGLFFAIINLQWQRGLTIFGTSVYGGALVACSVDYLVEGLRSVKWMWRGLRGQDPPCFPVVSLWPALLIIGLGIQCIQSPSSQHHNKYSGRHPVRARTREQRAELRQNKYRYLYQVRTAHGDVISQNYVQAIQNKVIGPGETSTLESDATHLTMLPDGQTDLLKEHRSSNYYR</sequence>
<evidence type="ECO:0000256" key="1">
    <source>
        <dbReference type="ARBA" id="ARBA00004141"/>
    </source>
</evidence>
<comment type="subcellular location">
    <subcellularLocation>
        <location evidence="1">Membrane</location>
        <topology evidence="1">Multi-pass membrane protein</topology>
    </subcellularLocation>
</comment>
<dbReference type="AlphaFoldDB" id="A0A8S9WNA7"/>
<evidence type="ECO:0000313" key="10">
    <source>
        <dbReference type="Proteomes" id="UP000466442"/>
    </source>
</evidence>
<evidence type="ECO:0000256" key="4">
    <source>
        <dbReference type="ARBA" id="ARBA00022989"/>
    </source>
</evidence>
<feature type="transmembrane region" description="Helical" evidence="7">
    <location>
        <begin position="164"/>
        <end position="183"/>
    </location>
</feature>
<feature type="transmembrane region" description="Helical" evidence="7">
    <location>
        <begin position="50"/>
        <end position="75"/>
    </location>
</feature>
<dbReference type="Pfam" id="PF13886">
    <property type="entry name" value="TM7S3_TM198"/>
    <property type="match status" value="1"/>
</dbReference>